<dbReference type="PANTHER" id="PTHR43464:SF94">
    <property type="entry name" value="MALONYL-[ACYL-CARRIER PROTEIN] O-METHYLTRANSFERASE"/>
    <property type="match status" value="1"/>
</dbReference>
<comment type="caution">
    <text evidence="2">The sequence shown here is derived from an EMBL/GenBank/DDBJ whole genome shotgun (WGS) entry which is preliminary data.</text>
</comment>
<name>A0A4R5M708_9BURK</name>
<keyword evidence="2" id="KW-0489">Methyltransferase</keyword>
<accession>A0A4R5M708</accession>
<protein>
    <submittedName>
        <fullName evidence="2">Class I SAM-dependent methyltransferase</fullName>
    </submittedName>
</protein>
<dbReference type="Proteomes" id="UP000295722">
    <property type="component" value="Unassembled WGS sequence"/>
</dbReference>
<dbReference type="RefSeq" id="WP_133196368.1">
    <property type="nucleotide sequence ID" value="NZ_JBHUCW010000037.1"/>
</dbReference>
<evidence type="ECO:0000313" key="2">
    <source>
        <dbReference type="EMBL" id="TDG21968.1"/>
    </source>
</evidence>
<dbReference type="InterPro" id="IPR013217">
    <property type="entry name" value="Methyltransf_12"/>
</dbReference>
<dbReference type="AlphaFoldDB" id="A0A4R5M708"/>
<reference evidence="2 3" key="1">
    <citation type="submission" date="2019-03" db="EMBL/GenBank/DDBJ databases">
        <title>Paraburkholderia sp. 4M-K11, isolated from subtropical forest soil.</title>
        <authorList>
            <person name="Gao Z.-H."/>
            <person name="Qiu L.-H."/>
        </authorList>
    </citation>
    <scope>NUCLEOTIDE SEQUENCE [LARGE SCALE GENOMIC DNA]</scope>
    <source>
        <strain evidence="2 3">4M-K11</strain>
    </source>
</reference>
<dbReference type="EMBL" id="SMRP01000009">
    <property type="protein sequence ID" value="TDG21968.1"/>
    <property type="molecule type" value="Genomic_DNA"/>
</dbReference>
<keyword evidence="2" id="KW-0808">Transferase</keyword>
<feature type="domain" description="Methyltransferase type 12" evidence="1">
    <location>
        <begin position="49"/>
        <end position="148"/>
    </location>
</feature>
<evidence type="ECO:0000259" key="1">
    <source>
        <dbReference type="Pfam" id="PF08242"/>
    </source>
</evidence>
<dbReference type="PANTHER" id="PTHR43464">
    <property type="entry name" value="METHYLTRANSFERASE"/>
    <property type="match status" value="1"/>
</dbReference>
<organism evidence="2 3">
    <name type="scientific">Paraburkholderia silviterrae</name>
    <dbReference type="NCBI Taxonomy" id="2528715"/>
    <lineage>
        <taxon>Bacteria</taxon>
        <taxon>Pseudomonadati</taxon>
        <taxon>Pseudomonadota</taxon>
        <taxon>Betaproteobacteria</taxon>
        <taxon>Burkholderiales</taxon>
        <taxon>Burkholderiaceae</taxon>
        <taxon>Paraburkholderia</taxon>
    </lineage>
</organism>
<dbReference type="CDD" id="cd02440">
    <property type="entry name" value="AdoMet_MTases"/>
    <property type="match status" value="1"/>
</dbReference>
<dbReference type="OrthoDB" id="9760689at2"/>
<proteinExistence type="predicted"/>
<keyword evidence="3" id="KW-1185">Reference proteome</keyword>
<evidence type="ECO:0000313" key="3">
    <source>
        <dbReference type="Proteomes" id="UP000295722"/>
    </source>
</evidence>
<dbReference type="GO" id="GO:0032259">
    <property type="term" value="P:methylation"/>
    <property type="evidence" value="ECO:0007669"/>
    <property type="project" value="UniProtKB-KW"/>
</dbReference>
<sequence>MNHDIARQMRETYDKYYRSHGYRERYPVPNAATLDYLLRHGAREAAHILDFGCGDGRYARALLERTRARLTGFDISAPSLQELARSLNGSPHRDRVTLVSGTIDDLPHDEQYDLVLMLFGVLSHLGDRRTRIDTLCRLRERMRPGGRLILSVPSIYRRRPLDLCRHACARWRGHASPPLHEAGNIGFVRYVHGERLSFFYHLYTARRLADELRAAGFLLRDCEAESVFPEWWLMRSARLQTLDRTLAKSVTPSLGYGIRACAEMA</sequence>
<dbReference type="Gene3D" id="3.40.50.150">
    <property type="entry name" value="Vaccinia Virus protein VP39"/>
    <property type="match status" value="1"/>
</dbReference>
<dbReference type="Pfam" id="PF08242">
    <property type="entry name" value="Methyltransf_12"/>
    <property type="match status" value="1"/>
</dbReference>
<dbReference type="GO" id="GO:0008168">
    <property type="term" value="F:methyltransferase activity"/>
    <property type="evidence" value="ECO:0007669"/>
    <property type="project" value="UniProtKB-KW"/>
</dbReference>
<dbReference type="SUPFAM" id="SSF53335">
    <property type="entry name" value="S-adenosyl-L-methionine-dependent methyltransferases"/>
    <property type="match status" value="1"/>
</dbReference>
<gene>
    <name evidence="2" type="ORF">EYW47_18930</name>
</gene>
<dbReference type="InterPro" id="IPR029063">
    <property type="entry name" value="SAM-dependent_MTases_sf"/>
</dbReference>